<organism evidence="2 3">
    <name type="scientific">Limosilactobacillus ingluviei DSM 15946</name>
    <dbReference type="NCBI Taxonomy" id="1423760"/>
    <lineage>
        <taxon>Bacteria</taxon>
        <taxon>Bacillati</taxon>
        <taxon>Bacillota</taxon>
        <taxon>Bacilli</taxon>
        <taxon>Lactobacillales</taxon>
        <taxon>Lactobacillaceae</taxon>
        <taxon>Limosilactobacillus</taxon>
    </lineage>
</organism>
<dbReference type="PANTHER" id="PTHR43236:SF1">
    <property type="entry name" value="BLL7220 PROTEIN"/>
    <property type="match status" value="1"/>
</dbReference>
<name>A0A0R1UE76_9LACO</name>
<dbReference type="PROSITE" id="PS50943">
    <property type="entry name" value="HTH_CROC1"/>
    <property type="match status" value="1"/>
</dbReference>
<dbReference type="SUPFAM" id="SSF47413">
    <property type="entry name" value="lambda repressor-like DNA-binding domains"/>
    <property type="match status" value="1"/>
</dbReference>
<reference evidence="2 3" key="1">
    <citation type="journal article" date="2015" name="Genome Announc.">
        <title>Expanding the biotechnology potential of lactobacilli through comparative genomics of 213 strains and associated genera.</title>
        <authorList>
            <person name="Sun Z."/>
            <person name="Harris H.M."/>
            <person name="McCann A."/>
            <person name="Guo C."/>
            <person name="Argimon S."/>
            <person name="Zhang W."/>
            <person name="Yang X."/>
            <person name="Jeffery I.B."/>
            <person name="Cooney J.C."/>
            <person name="Kagawa T.F."/>
            <person name="Liu W."/>
            <person name="Song Y."/>
            <person name="Salvetti E."/>
            <person name="Wrobel A."/>
            <person name="Rasinkangas P."/>
            <person name="Parkhill J."/>
            <person name="Rea M.C."/>
            <person name="O'Sullivan O."/>
            <person name="Ritari J."/>
            <person name="Douillard F.P."/>
            <person name="Paul Ross R."/>
            <person name="Yang R."/>
            <person name="Briner A.E."/>
            <person name="Felis G.E."/>
            <person name="de Vos W.M."/>
            <person name="Barrangou R."/>
            <person name="Klaenhammer T.R."/>
            <person name="Caufield P.W."/>
            <person name="Cui Y."/>
            <person name="Zhang H."/>
            <person name="O'Toole P.W."/>
        </authorList>
    </citation>
    <scope>NUCLEOTIDE SEQUENCE [LARGE SCALE GENOMIC DNA]</scope>
    <source>
        <strain evidence="2 3">DSM 15946</strain>
    </source>
</reference>
<evidence type="ECO:0000313" key="2">
    <source>
        <dbReference type="EMBL" id="KRL91614.1"/>
    </source>
</evidence>
<dbReference type="Pfam" id="PF01381">
    <property type="entry name" value="HTH_3"/>
    <property type="match status" value="1"/>
</dbReference>
<sequence>MALTINGERVREARLFRGLTKGQLSEKVNISKQSISRYESNRSNISLKTLMSLVGELQFPTNFFTEKAKLNYLDEGNFYRSWFGISQTQNGVYDTYKHAAVILRHYFEQYIDFPQLSSTDLSDSTPEDSAAQLRNLWGIGGAPIDNMVALLESHGIIVVNIPNATETIDGYATLDGIQYYVVITSLNDYYQSQLNLARALGRYVLFNGAIGDSAQEHREMVKMADRFAYALLLPGYELANIDLTDLTSYIAIKDRWGLLPIYTLKYARGVGMINDNQYRRLFDKLNQYQTIVDSKQGILPTALHDAFDLMRKHLGLPAPKMAQQIMAEYGCSYPNEIWANALGVPLNMFTGKIVQVSFNNHKLGKEI</sequence>
<accession>A0A0R1UE76</accession>
<dbReference type="InterPro" id="IPR001387">
    <property type="entry name" value="Cro/C1-type_HTH"/>
</dbReference>
<dbReference type="Proteomes" id="UP000050816">
    <property type="component" value="Unassembled WGS sequence"/>
</dbReference>
<gene>
    <name evidence="2" type="ORF">FC43_GL001031</name>
</gene>
<dbReference type="PATRIC" id="fig|1423760.3.peg.1077"/>
<comment type="caution">
    <text evidence="2">The sequence shown here is derived from an EMBL/GenBank/DDBJ whole genome shotgun (WGS) entry which is preliminary data.</text>
</comment>
<dbReference type="RefSeq" id="WP_056953962.1">
    <property type="nucleotide sequence ID" value="NZ_AZFK01000018.1"/>
</dbReference>
<dbReference type="PANTHER" id="PTHR43236">
    <property type="entry name" value="ANTITOXIN HIGA1"/>
    <property type="match status" value="1"/>
</dbReference>
<protein>
    <submittedName>
        <fullName evidence="2">Transcriptional regulator</fullName>
    </submittedName>
</protein>
<dbReference type="AlphaFoldDB" id="A0A0R1UE76"/>
<dbReference type="SMART" id="SM00530">
    <property type="entry name" value="HTH_XRE"/>
    <property type="match status" value="1"/>
</dbReference>
<evidence type="ECO:0000259" key="1">
    <source>
        <dbReference type="PROSITE" id="PS50943"/>
    </source>
</evidence>
<dbReference type="GO" id="GO:0003677">
    <property type="term" value="F:DNA binding"/>
    <property type="evidence" value="ECO:0007669"/>
    <property type="project" value="InterPro"/>
</dbReference>
<dbReference type="EMBL" id="AZFK01000018">
    <property type="protein sequence ID" value="KRL91614.1"/>
    <property type="molecule type" value="Genomic_DNA"/>
</dbReference>
<dbReference type="InterPro" id="IPR010982">
    <property type="entry name" value="Lambda_DNA-bd_dom_sf"/>
</dbReference>
<dbReference type="InterPro" id="IPR052345">
    <property type="entry name" value="Rad_response_metalloprotease"/>
</dbReference>
<proteinExistence type="predicted"/>
<dbReference type="CDD" id="cd00093">
    <property type="entry name" value="HTH_XRE"/>
    <property type="match status" value="1"/>
</dbReference>
<feature type="domain" description="HTH cro/C1-type" evidence="1">
    <location>
        <begin position="10"/>
        <end position="64"/>
    </location>
</feature>
<evidence type="ECO:0000313" key="3">
    <source>
        <dbReference type="Proteomes" id="UP000050816"/>
    </source>
</evidence>
<dbReference type="Gene3D" id="1.10.260.40">
    <property type="entry name" value="lambda repressor-like DNA-binding domains"/>
    <property type="match status" value="1"/>
</dbReference>